<dbReference type="InterPro" id="IPR001497">
    <property type="entry name" value="MethylDNA_cys_MeTrfase_AS"/>
</dbReference>
<dbReference type="PANTHER" id="PTHR10815:SF13">
    <property type="entry name" value="METHYLATED-DNA--PROTEIN-CYSTEINE METHYLTRANSFERASE"/>
    <property type="match status" value="1"/>
</dbReference>
<evidence type="ECO:0000256" key="8">
    <source>
        <dbReference type="ARBA" id="ARBA00049348"/>
    </source>
</evidence>
<dbReference type="SUPFAM" id="SSF46767">
    <property type="entry name" value="Methylated DNA-protein cysteine methyltransferase, C-terminal domain"/>
    <property type="match status" value="1"/>
</dbReference>
<keyword evidence="4 10" id="KW-0489">Methyltransferase</keyword>
<dbReference type="InterPro" id="IPR036217">
    <property type="entry name" value="MethylDNA_cys_MeTrfase_DNAb"/>
</dbReference>
<dbReference type="Gene3D" id="1.10.10.10">
    <property type="entry name" value="Winged helix-like DNA-binding domain superfamily/Winged helix DNA-binding domain"/>
    <property type="match status" value="1"/>
</dbReference>
<dbReference type="CDD" id="cd06445">
    <property type="entry name" value="ATase"/>
    <property type="match status" value="1"/>
</dbReference>
<dbReference type="GO" id="GO:0032259">
    <property type="term" value="P:methylation"/>
    <property type="evidence" value="ECO:0007669"/>
    <property type="project" value="UniProtKB-KW"/>
</dbReference>
<evidence type="ECO:0000256" key="4">
    <source>
        <dbReference type="ARBA" id="ARBA00022603"/>
    </source>
</evidence>
<evidence type="ECO:0000256" key="2">
    <source>
        <dbReference type="ARBA" id="ARBA00008711"/>
    </source>
</evidence>
<evidence type="ECO:0000256" key="1">
    <source>
        <dbReference type="ARBA" id="ARBA00001286"/>
    </source>
</evidence>
<comment type="catalytic activity">
    <reaction evidence="1">
        <text>a 4-O-methyl-thymidine in DNA + L-cysteinyl-[protein] = a thymidine in DNA + S-methyl-L-cysteinyl-[protein]</text>
        <dbReference type="Rhea" id="RHEA:53428"/>
        <dbReference type="Rhea" id="RHEA-COMP:10131"/>
        <dbReference type="Rhea" id="RHEA-COMP:10132"/>
        <dbReference type="Rhea" id="RHEA-COMP:13555"/>
        <dbReference type="Rhea" id="RHEA-COMP:13556"/>
        <dbReference type="ChEBI" id="CHEBI:29950"/>
        <dbReference type="ChEBI" id="CHEBI:82612"/>
        <dbReference type="ChEBI" id="CHEBI:137386"/>
        <dbReference type="ChEBI" id="CHEBI:137387"/>
        <dbReference type="EC" id="2.1.1.63"/>
    </reaction>
</comment>
<sequence>MDERKKLNDLVRYFSGEVIDFSYYEVDLSYLSDFEQKVLLEARKIPYGSVVTYSMLAEQIGQPGAARAVGNALRKNPTLVVIPCHRVVAKNGIGGYVLGVDAKRRLLELERRGLRHKAGRTLMGGRTV</sequence>
<dbReference type="AlphaFoldDB" id="A0A7G9YD68"/>
<dbReference type="PANTHER" id="PTHR10815">
    <property type="entry name" value="METHYLATED-DNA--PROTEIN-CYSTEINE METHYLTRANSFERASE"/>
    <property type="match status" value="1"/>
</dbReference>
<comment type="similarity">
    <text evidence="2">Belongs to the MGMT family.</text>
</comment>
<dbReference type="GO" id="GO:0006281">
    <property type="term" value="P:DNA repair"/>
    <property type="evidence" value="ECO:0007669"/>
    <property type="project" value="UniProtKB-KW"/>
</dbReference>
<evidence type="ECO:0000259" key="9">
    <source>
        <dbReference type="Pfam" id="PF01035"/>
    </source>
</evidence>
<evidence type="ECO:0000256" key="6">
    <source>
        <dbReference type="ARBA" id="ARBA00022763"/>
    </source>
</evidence>
<keyword evidence="5 10" id="KW-0808">Transferase</keyword>
<keyword evidence="7" id="KW-0234">DNA repair</keyword>
<protein>
    <recommendedName>
        <fullName evidence="3">methylated-DNA--[protein]-cysteine S-methyltransferase</fullName>
        <ecNumber evidence="3">2.1.1.63</ecNumber>
    </recommendedName>
</protein>
<proteinExistence type="inferred from homology"/>
<dbReference type="GO" id="GO:0003908">
    <property type="term" value="F:methylated-DNA-[protein]-cysteine S-methyltransferase activity"/>
    <property type="evidence" value="ECO:0007669"/>
    <property type="project" value="UniProtKB-EC"/>
</dbReference>
<name>A0A7G9YD68_9EURY</name>
<dbReference type="Pfam" id="PF01035">
    <property type="entry name" value="DNA_binding_1"/>
    <property type="match status" value="1"/>
</dbReference>
<dbReference type="InterPro" id="IPR014048">
    <property type="entry name" value="MethylDNA_cys_MeTrfase_DNA-bd"/>
</dbReference>
<dbReference type="InterPro" id="IPR036388">
    <property type="entry name" value="WH-like_DNA-bd_sf"/>
</dbReference>
<evidence type="ECO:0000256" key="7">
    <source>
        <dbReference type="ARBA" id="ARBA00023204"/>
    </source>
</evidence>
<keyword evidence="6" id="KW-0227">DNA damage</keyword>
<dbReference type="EC" id="2.1.1.63" evidence="3"/>
<feature type="domain" description="Methylated-DNA-[protein]-cysteine S-methyltransferase DNA binding" evidence="9">
    <location>
        <begin position="33"/>
        <end position="111"/>
    </location>
</feature>
<accession>A0A7G9YD68</accession>
<dbReference type="FunFam" id="1.10.10.10:FF:000214">
    <property type="entry name" value="Methylated-DNA--protein-cysteine methyltransferase"/>
    <property type="match status" value="1"/>
</dbReference>
<comment type="catalytic activity">
    <reaction evidence="8">
        <text>a 6-O-methyl-2'-deoxyguanosine in DNA + L-cysteinyl-[protein] = S-methyl-L-cysteinyl-[protein] + a 2'-deoxyguanosine in DNA</text>
        <dbReference type="Rhea" id="RHEA:24000"/>
        <dbReference type="Rhea" id="RHEA-COMP:10131"/>
        <dbReference type="Rhea" id="RHEA-COMP:10132"/>
        <dbReference type="Rhea" id="RHEA-COMP:11367"/>
        <dbReference type="Rhea" id="RHEA-COMP:11368"/>
        <dbReference type="ChEBI" id="CHEBI:29950"/>
        <dbReference type="ChEBI" id="CHEBI:82612"/>
        <dbReference type="ChEBI" id="CHEBI:85445"/>
        <dbReference type="ChEBI" id="CHEBI:85448"/>
        <dbReference type="EC" id="2.1.1.63"/>
    </reaction>
</comment>
<evidence type="ECO:0000256" key="3">
    <source>
        <dbReference type="ARBA" id="ARBA00011918"/>
    </source>
</evidence>
<reference evidence="10" key="1">
    <citation type="submission" date="2020-06" db="EMBL/GenBank/DDBJ databases">
        <title>Unique genomic features of the anaerobic methanotrophic archaea.</title>
        <authorList>
            <person name="Chadwick G.L."/>
            <person name="Skennerton C.T."/>
            <person name="Laso-Perez R."/>
            <person name="Leu A.O."/>
            <person name="Speth D.R."/>
            <person name="Yu H."/>
            <person name="Morgan-Lang C."/>
            <person name="Hatzenpichler R."/>
            <person name="Goudeau D."/>
            <person name="Malmstrom R."/>
            <person name="Brazelton W.J."/>
            <person name="Woyke T."/>
            <person name="Hallam S.J."/>
            <person name="Tyson G.W."/>
            <person name="Wegener G."/>
            <person name="Boetius A."/>
            <person name="Orphan V."/>
        </authorList>
    </citation>
    <scope>NUCLEOTIDE SEQUENCE</scope>
</reference>
<organism evidence="10">
    <name type="scientific">Candidatus Methanogaster sp. ANME-2c ERB4</name>
    <dbReference type="NCBI Taxonomy" id="2759911"/>
    <lineage>
        <taxon>Archaea</taxon>
        <taxon>Methanobacteriati</taxon>
        <taxon>Methanobacteriota</taxon>
        <taxon>Stenosarchaea group</taxon>
        <taxon>Methanomicrobia</taxon>
        <taxon>Methanosarcinales</taxon>
        <taxon>ANME-2 cluster</taxon>
        <taxon>Candidatus Methanogasteraceae</taxon>
        <taxon>Candidatus Methanogaster</taxon>
    </lineage>
</organism>
<dbReference type="NCBIfam" id="TIGR00589">
    <property type="entry name" value="ogt"/>
    <property type="match status" value="1"/>
</dbReference>
<evidence type="ECO:0000313" key="10">
    <source>
        <dbReference type="EMBL" id="QNO45952.1"/>
    </source>
</evidence>
<dbReference type="PROSITE" id="PS00374">
    <property type="entry name" value="MGMT"/>
    <property type="match status" value="1"/>
</dbReference>
<dbReference type="EMBL" id="MT631162">
    <property type="protein sequence ID" value="QNO45952.1"/>
    <property type="molecule type" value="Genomic_DNA"/>
</dbReference>
<gene>
    <name evidence="10" type="primary">ogt</name>
    <name evidence="10" type="ORF">DMJHIOCL_00031</name>
</gene>
<evidence type="ECO:0000256" key="5">
    <source>
        <dbReference type="ARBA" id="ARBA00022679"/>
    </source>
</evidence>